<evidence type="ECO:0000313" key="1">
    <source>
        <dbReference type="EMBL" id="SFI24830.1"/>
    </source>
</evidence>
<evidence type="ECO:0000313" key="2">
    <source>
        <dbReference type="Proteomes" id="UP000183639"/>
    </source>
</evidence>
<dbReference type="Proteomes" id="UP000183639">
    <property type="component" value="Unassembled WGS sequence"/>
</dbReference>
<organism evidence="1 2">
    <name type="scientific">Selenomonas ruminantium</name>
    <dbReference type="NCBI Taxonomy" id="971"/>
    <lineage>
        <taxon>Bacteria</taxon>
        <taxon>Bacillati</taxon>
        <taxon>Bacillota</taxon>
        <taxon>Negativicutes</taxon>
        <taxon>Selenomonadales</taxon>
        <taxon>Selenomonadaceae</taxon>
        <taxon>Selenomonas</taxon>
    </lineage>
</organism>
<dbReference type="EMBL" id="FOQK01000023">
    <property type="protein sequence ID" value="SFI24830.1"/>
    <property type="molecule type" value="Genomic_DNA"/>
</dbReference>
<sequence length="133" mass="15286">MRIFKSTFLAFVAVFVLGSVFCLQGAEARPHIIFHVEHVKLTAPGRAAVSGYFENTGDRTAYAKEIQYDLTVSNPNGGIIYQNPSIHQHTNVKVAPNQKVHHTFQLKDSQIPRYKHRYHWHIGNVRTHWHTNK</sequence>
<dbReference type="OrthoDB" id="1667120at2"/>
<name>A0A1I3GN31_SELRU</name>
<dbReference type="RefSeq" id="WP_075445129.1">
    <property type="nucleotide sequence ID" value="NZ_FOQK01000023.1"/>
</dbReference>
<protein>
    <submittedName>
        <fullName evidence="1">Uncharacterized protein</fullName>
    </submittedName>
</protein>
<gene>
    <name evidence="1" type="ORF">SAMN04487861_12345</name>
</gene>
<proteinExistence type="predicted"/>
<dbReference type="AlphaFoldDB" id="A0A1I3GN31"/>
<reference evidence="1 2" key="1">
    <citation type="submission" date="2016-10" db="EMBL/GenBank/DDBJ databases">
        <authorList>
            <person name="de Groot N.N."/>
        </authorList>
    </citation>
    <scope>NUCLEOTIDE SEQUENCE [LARGE SCALE GENOMIC DNA]</scope>
    <source>
        <strain evidence="1 2">Z108</strain>
    </source>
</reference>
<accession>A0A1I3GN31</accession>